<accession>A0A1H2Y070</accession>
<keyword evidence="1" id="KW-0812">Transmembrane</keyword>
<feature type="transmembrane region" description="Helical" evidence="1">
    <location>
        <begin position="115"/>
        <end position="136"/>
    </location>
</feature>
<dbReference type="InterPro" id="IPR010266">
    <property type="entry name" value="NnrS"/>
</dbReference>
<feature type="transmembrane region" description="Helical" evidence="1">
    <location>
        <begin position="372"/>
        <end position="390"/>
    </location>
</feature>
<dbReference type="RefSeq" id="WP_089946942.1">
    <property type="nucleotide sequence ID" value="NZ_FNOI01000003.1"/>
</dbReference>
<reference evidence="3" key="1">
    <citation type="submission" date="2016-10" db="EMBL/GenBank/DDBJ databases">
        <authorList>
            <person name="Varghese N."/>
            <person name="Submissions S."/>
        </authorList>
    </citation>
    <scope>NUCLEOTIDE SEQUENCE [LARGE SCALE GENOMIC DNA]</scope>
    <source>
        <strain evidence="3">DSM 26922</strain>
    </source>
</reference>
<feature type="transmembrane region" description="Helical" evidence="1">
    <location>
        <begin position="246"/>
        <end position="263"/>
    </location>
</feature>
<dbReference type="Proteomes" id="UP000199441">
    <property type="component" value="Unassembled WGS sequence"/>
</dbReference>
<organism evidence="2 3">
    <name type="scientific">Litoreibacter albidus</name>
    <dbReference type="NCBI Taxonomy" id="670155"/>
    <lineage>
        <taxon>Bacteria</taxon>
        <taxon>Pseudomonadati</taxon>
        <taxon>Pseudomonadota</taxon>
        <taxon>Alphaproteobacteria</taxon>
        <taxon>Rhodobacterales</taxon>
        <taxon>Roseobacteraceae</taxon>
        <taxon>Litoreibacter</taxon>
    </lineage>
</organism>
<dbReference type="EMBL" id="FNOI01000003">
    <property type="protein sequence ID" value="SDW98526.1"/>
    <property type="molecule type" value="Genomic_DNA"/>
</dbReference>
<evidence type="ECO:0000313" key="2">
    <source>
        <dbReference type="EMBL" id="SDW98526.1"/>
    </source>
</evidence>
<dbReference type="Pfam" id="PF05940">
    <property type="entry name" value="NnrS"/>
    <property type="match status" value="1"/>
</dbReference>
<feature type="transmembrane region" description="Helical" evidence="1">
    <location>
        <begin position="20"/>
        <end position="44"/>
    </location>
</feature>
<feature type="transmembrane region" description="Helical" evidence="1">
    <location>
        <begin position="64"/>
        <end position="81"/>
    </location>
</feature>
<keyword evidence="3" id="KW-1185">Reference proteome</keyword>
<feature type="transmembrane region" description="Helical" evidence="1">
    <location>
        <begin position="88"/>
        <end position="109"/>
    </location>
</feature>
<protein>
    <submittedName>
        <fullName evidence="2">Uncharacterized protein involved in response to NO</fullName>
    </submittedName>
</protein>
<dbReference type="AlphaFoldDB" id="A0A1H2Y070"/>
<feature type="transmembrane region" description="Helical" evidence="1">
    <location>
        <begin position="178"/>
        <end position="202"/>
    </location>
</feature>
<keyword evidence="1" id="KW-0472">Membrane</keyword>
<evidence type="ECO:0000256" key="1">
    <source>
        <dbReference type="SAM" id="Phobius"/>
    </source>
</evidence>
<sequence length="402" mass="43315">MKTTTAEQMRQWRGPAVLSFGFRPLFSLAALWAAVAMAMWIAMLSGLMELPTRFDPVTWHAHEFLFGYLSAVIAGFLLTAVPNWTGRLPVVGWSLAGLALLWVMGRVAIVMSAALPVWLVVAADICFLATLWGVVLREIVAGKNWRNLPVLGLVGVLIFANLVFHYEAAQGDYAAQGFGLRLGLSVALMLVCLIGGKIIPSFTRNWLTKRSATKLPTPPMQRFDKITLAATAASLLAWTAAPAHLLVGLALLAIAVLHFIRLARWQGTATSAEPLVWVLHLAYMFVPLGAALTAAAILVPDAVAQATALHVWTAGALGMMTLAVMTRASLGHSGRVLHADTATTFIYLSLVVSIMTRIAADYLPELRAELLTLSGLFWLGSFGGFALAYGPMLMRAKDEKPA</sequence>
<feature type="transmembrane region" description="Helical" evidence="1">
    <location>
        <begin position="342"/>
        <end position="360"/>
    </location>
</feature>
<feature type="transmembrane region" description="Helical" evidence="1">
    <location>
        <begin position="311"/>
        <end position="330"/>
    </location>
</feature>
<proteinExistence type="predicted"/>
<feature type="transmembrane region" description="Helical" evidence="1">
    <location>
        <begin position="148"/>
        <end position="166"/>
    </location>
</feature>
<keyword evidence="1" id="KW-1133">Transmembrane helix</keyword>
<feature type="transmembrane region" description="Helical" evidence="1">
    <location>
        <begin position="275"/>
        <end position="299"/>
    </location>
</feature>
<gene>
    <name evidence="2" type="ORF">SAMN04488001_2170</name>
</gene>
<dbReference type="OrthoDB" id="9770040at2"/>
<name>A0A1H2Y070_9RHOB</name>
<evidence type="ECO:0000313" key="3">
    <source>
        <dbReference type="Proteomes" id="UP000199441"/>
    </source>
</evidence>
<dbReference type="STRING" id="670155.SAMN04488001_2170"/>